<dbReference type="Gene3D" id="3.40.50.970">
    <property type="match status" value="2"/>
</dbReference>
<evidence type="ECO:0000256" key="4">
    <source>
        <dbReference type="ARBA" id="ARBA00017710"/>
    </source>
</evidence>
<dbReference type="GO" id="GO:0051539">
    <property type="term" value="F:4 iron, 4 sulfur cluster binding"/>
    <property type="evidence" value="ECO:0007669"/>
    <property type="project" value="UniProtKB-UniRule"/>
</dbReference>
<feature type="binding site" evidence="15">
    <location>
        <position position="579"/>
    </location>
    <ligand>
        <name>[4Fe-4S] cluster</name>
        <dbReference type="ChEBI" id="CHEBI:49883"/>
        <label>2</label>
    </ligand>
</feature>
<proteinExistence type="predicted"/>
<evidence type="ECO:0000256" key="14">
    <source>
        <dbReference type="PIRNR" id="PIRNR006439"/>
    </source>
</evidence>
<evidence type="ECO:0000256" key="13">
    <source>
        <dbReference type="ARBA" id="ARBA00048332"/>
    </source>
</evidence>
<evidence type="ECO:0000256" key="11">
    <source>
        <dbReference type="ARBA" id="ARBA00023014"/>
    </source>
</evidence>
<dbReference type="GO" id="GO:0046872">
    <property type="term" value="F:metal ion binding"/>
    <property type="evidence" value="ECO:0007669"/>
    <property type="project" value="UniProtKB-UniRule"/>
</dbReference>
<dbReference type="InterPro" id="IPR011766">
    <property type="entry name" value="TPP_enzyme_TPP-bd"/>
</dbReference>
<evidence type="ECO:0000256" key="9">
    <source>
        <dbReference type="ARBA" id="ARBA00023002"/>
    </source>
</evidence>
<keyword evidence="10 14" id="KW-0408">Iron</keyword>
<feature type="binding site" evidence="15">
    <location>
        <position position="549"/>
    </location>
    <ligand>
        <name>[4Fe-4S] cluster</name>
        <dbReference type="ChEBI" id="CHEBI:49883"/>
        <label>1</label>
    </ligand>
</feature>
<dbReference type="CDD" id="cd02008">
    <property type="entry name" value="TPP_IOR_alpha"/>
    <property type="match status" value="1"/>
</dbReference>
<dbReference type="InterPro" id="IPR017900">
    <property type="entry name" value="4Fe4S_Fe_S_CS"/>
</dbReference>
<dbReference type="CDD" id="cd07034">
    <property type="entry name" value="TPP_PYR_PFOR_IOR-alpha_like"/>
    <property type="match status" value="1"/>
</dbReference>
<keyword evidence="7 14" id="KW-0479">Metal-binding</keyword>
<dbReference type="SUPFAM" id="SSF54862">
    <property type="entry name" value="4Fe-4S ferredoxins"/>
    <property type="match status" value="1"/>
</dbReference>
<dbReference type="Pfam" id="PF01855">
    <property type="entry name" value="POR_N"/>
    <property type="match status" value="1"/>
</dbReference>
<name>A0A3T0D535_9FIRM</name>
<dbReference type="GO" id="GO:0030976">
    <property type="term" value="F:thiamine pyrophosphate binding"/>
    <property type="evidence" value="ECO:0007669"/>
    <property type="project" value="InterPro"/>
</dbReference>
<evidence type="ECO:0000256" key="10">
    <source>
        <dbReference type="ARBA" id="ARBA00023004"/>
    </source>
</evidence>
<keyword evidence="17" id="KW-0670">Pyruvate</keyword>
<dbReference type="GO" id="GO:0043805">
    <property type="term" value="F:indolepyruvate ferredoxin oxidoreductase activity"/>
    <property type="evidence" value="ECO:0007669"/>
    <property type="project" value="UniProtKB-UniRule"/>
</dbReference>
<keyword evidence="8 14" id="KW-0249">Electron transport</keyword>
<evidence type="ECO:0000256" key="3">
    <source>
        <dbReference type="ARBA" id="ARBA00012812"/>
    </source>
</evidence>
<evidence type="ECO:0000256" key="7">
    <source>
        <dbReference type="ARBA" id="ARBA00022723"/>
    </source>
</evidence>
<dbReference type="InterPro" id="IPR017896">
    <property type="entry name" value="4Fe4S_Fe-S-bd"/>
</dbReference>
<comment type="catalytic activity">
    <reaction evidence="13 14">
        <text>indole-3-pyruvate + 2 oxidized [2Fe-2S]-[ferredoxin] + CoA = (indol-3-yl)acetyl-CoA + 2 reduced [2Fe-2S]-[ferredoxin] + CO2 + H(+)</text>
        <dbReference type="Rhea" id="RHEA:12645"/>
        <dbReference type="Rhea" id="RHEA-COMP:10000"/>
        <dbReference type="Rhea" id="RHEA-COMP:10001"/>
        <dbReference type="ChEBI" id="CHEBI:15378"/>
        <dbReference type="ChEBI" id="CHEBI:16526"/>
        <dbReference type="ChEBI" id="CHEBI:17640"/>
        <dbReference type="ChEBI" id="CHEBI:33737"/>
        <dbReference type="ChEBI" id="CHEBI:33738"/>
        <dbReference type="ChEBI" id="CHEBI:57271"/>
        <dbReference type="ChEBI" id="CHEBI:57287"/>
        <dbReference type="EC" id="1.2.7.8"/>
    </reaction>
</comment>
<comment type="subunit">
    <text evidence="2">Heterodimer of the IorA and IorB subunits.</text>
</comment>
<dbReference type="InterPro" id="IPR009014">
    <property type="entry name" value="Transketo_C/PFOR_II"/>
</dbReference>
<evidence type="ECO:0000313" key="17">
    <source>
        <dbReference type="EMBL" id="AZT90153.1"/>
    </source>
</evidence>
<keyword evidence="5 14" id="KW-0813">Transport</keyword>
<feature type="domain" description="4Fe-4S ferredoxin-type" evidence="16">
    <location>
        <begin position="567"/>
        <end position="596"/>
    </location>
</feature>
<dbReference type="NCBIfam" id="TIGR03336">
    <property type="entry name" value="IOR_alpha"/>
    <property type="match status" value="1"/>
</dbReference>
<organism evidence="17 18">
    <name type="scientific">Caldicellulosiruptor changbaiensis</name>
    <dbReference type="NCBI Taxonomy" id="1222016"/>
    <lineage>
        <taxon>Bacteria</taxon>
        <taxon>Bacillati</taxon>
        <taxon>Bacillota</taxon>
        <taxon>Bacillota incertae sedis</taxon>
        <taxon>Caldicellulosiruptorales</taxon>
        <taxon>Caldicellulosiruptoraceae</taxon>
        <taxon>Caldicellulosiruptor</taxon>
    </lineage>
</organism>
<feature type="binding site" evidence="15">
    <location>
        <position position="586"/>
    </location>
    <ligand>
        <name>[4Fe-4S] cluster</name>
        <dbReference type="ChEBI" id="CHEBI:49883"/>
        <label>1</label>
    </ligand>
</feature>
<keyword evidence="9 14" id="KW-0560">Oxidoreductase</keyword>
<evidence type="ECO:0000256" key="1">
    <source>
        <dbReference type="ARBA" id="ARBA00002995"/>
    </source>
</evidence>
<evidence type="ECO:0000256" key="15">
    <source>
        <dbReference type="PIRSR" id="PIRSR006439-50"/>
    </source>
</evidence>
<dbReference type="SUPFAM" id="SSF52922">
    <property type="entry name" value="TK C-terminal domain-like"/>
    <property type="match status" value="1"/>
</dbReference>
<dbReference type="FunFam" id="3.40.50.970:FF:000039">
    <property type="entry name" value="Indolepyruvate oxidoreductase subunit IorA"/>
    <property type="match status" value="1"/>
</dbReference>
<keyword evidence="6 14" id="KW-0004">4Fe-4S</keyword>
<dbReference type="Proteomes" id="UP000282930">
    <property type="component" value="Chromosome"/>
</dbReference>
<reference evidence="17 18" key="1">
    <citation type="submission" date="2018-12" db="EMBL/GenBank/DDBJ databases">
        <title>Genome sequence from the cellulolytic species, Caldicellulosiruptor changbaiensis.</title>
        <authorList>
            <person name="Blumer-Schuette S.E."/>
            <person name="Mendoza C."/>
        </authorList>
    </citation>
    <scope>NUCLEOTIDE SEQUENCE [LARGE SCALE GENOMIC DNA]</scope>
    <source>
        <strain evidence="17 18">CBS-Z</strain>
    </source>
</reference>
<evidence type="ECO:0000256" key="12">
    <source>
        <dbReference type="ARBA" id="ARBA00030514"/>
    </source>
</evidence>
<keyword evidence="18" id="KW-1185">Reference proteome</keyword>
<feature type="domain" description="4Fe-4S ferredoxin-type" evidence="16">
    <location>
        <begin position="538"/>
        <end position="566"/>
    </location>
</feature>
<gene>
    <name evidence="17" type="primary">iorA</name>
    <name evidence="17" type="ORF">ELD05_05560</name>
</gene>
<feature type="binding site" evidence="15">
    <location>
        <position position="558"/>
    </location>
    <ligand>
        <name>[4Fe-4S] cluster</name>
        <dbReference type="ChEBI" id="CHEBI:49883"/>
        <label>2</label>
    </ligand>
</feature>
<dbReference type="AlphaFoldDB" id="A0A3T0D535"/>
<dbReference type="PROSITE" id="PS00198">
    <property type="entry name" value="4FE4S_FER_1"/>
    <property type="match status" value="1"/>
</dbReference>
<feature type="binding site" evidence="15">
    <location>
        <position position="576"/>
    </location>
    <ligand>
        <name>[4Fe-4S] cluster</name>
        <dbReference type="ChEBI" id="CHEBI:49883"/>
        <label>2</label>
    </ligand>
</feature>
<evidence type="ECO:0000256" key="6">
    <source>
        <dbReference type="ARBA" id="ARBA00022485"/>
    </source>
</evidence>
<dbReference type="InterPro" id="IPR017721">
    <property type="entry name" value="IorA"/>
</dbReference>
<evidence type="ECO:0000256" key="8">
    <source>
        <dbReference type="ARBA" id="ARBA00022982"/>
    </source>
</evidence>
<dbReference type="EMBL" id="CP034791">
    <property type="protein sequence ID" value="AZT90153.1"/>
    <property type="molecule type" value="Genomic_DNA"/>
</dbReference>
<dbReference type="RefSeq" id="WP_127351653.1">
    <property type="nucleotide sequence ID" value="NZ_CP034791.1"/>
</dbReference>
<dbReference type="SUPFAM" id="SSF52518">
    <property type="entry name" value="Thiamin diphosphate-binding fold (THDP-binding)"/>
    <property type="match status" value="2"/>
</dbReference>
<dbReference type="PANTHER" id="PTHR43710:SF6">
    <property type="entry name" value="INDOLEPYRUVATE OXIDOREDUCTASE SUBUNIT IORA"/>
    <property type="match status" value="1"/>
</dbReference>
<dbReference type="InterPro" id="IPR002880">
    <property type="entry name" value="Pyrv_Fd/Flavodoxin_OxRdtase_N"/>
</dbReference>
<dbReference type="PROSITE" id="PS51379">
    <property type="entry name" value="4FE4S_FER_2"/>
    <property type="match status" value="2"/>
</dbReference>
<feature type="binding site" evidence="15">
    <location>
        <position position="582"/>
    </location>
    <ligand>
        <name>[4Fe-4S] cluster</name>
        <dbReference type="ChEBI" id="CHEBI:49883"/>
        <label>2</label>
    </ligand>
</feature>
<evidence type="ECO:0000259" key="16">
    <source>
        <dbReference type="PROSITE" id="PS51379"/>
    </source>
</evidence>
<dbReference type="Pfam" id="PF00037">
    <property type="entry name" value="Fer4"/>
    <property type="match status" value="1"/>
</dbReference>
<comment type="cofactor">
    <cofactor evidence="14 15">
        <name>[4Fe-4S] cluster</name>
        <dbReference type="ChEBI" id="CHEBI:49883"/>
    </cofactor>
    <text evidence="14 15">Binds 2 [4Fe-4S] clusters. In this family the first cluster has a non-standard and varying [4Fe-4S] binding motif CX(2)CX(2)CX(4-5)CP.</text>
</comment>
<evidence type="ECO:0000313" key="18">
    <source>
        <dbReference type="Proteomes" id="UP000282930"/>
    </source>
</evidence>
<evidence type="ECO:0000256" key="5">
    <source>
        <dbReference type="ARBA" id="ARBA00022448"/>
    </source>
</evidence>
<keyword evidence="11 14" id="KW-0411">Iron-sulfur</keyword>
<dbReference type="EC" id="1.2.7.8" evidence="3 14"/>
<dbReference type="Pfam" id="PF02775">
    <property type="entry name" value="TPP_enzyme_C"/>
    <property type="match status" value="1"/>
</dbReference>
<dbReference type="PANTHER" id="PTHR43710">
    <property type="entry name" value="2-HYDROXYACYL-COA LYASE"/>
    <property type="match status" value="1"/>
</dbReference>
<feature type="binding site" evidence="15">
    <location>
        <position position="546"/>
    </location>
    <ligand>
        <name>[4Fe-4S] cluster</name>
        <dbReference type="ChEBI" id="CHEBI:49883"/>
        <label>1</label>
    </ligand>
</feature>
<comment type="function">
    <text evidence="1 14">Catalyzes the ferredoxin-dependent oxidative decarboxylation of arylpyruvates.</text>
</comment>
<dbReference type="PIRSF" id="PIRSF006439">
    <property type="entry name" value="Indolepyruvate_ferr_oxidored"/>
    <property type="match status" value="1"/>
</dbReference>
<feature type="binding site" evidence="15">
    <location>
        <position position="552"/>
    </location>
    <ligand>
        <name>[4Fe-4S] cluster</name>
        <dbReference type="ChEBI" id="CHEBI:49883"/>
        <label>1</label>
    </ligand>
</feature>
<dbReference type="KEGG" id="ccha:ELD05_05560"/>
<dbReference type="InterPro" id="IPR029061">
    <property type="entry name" value="THDP-binding"/>
</dbReference>
<accession>A0A3T0D535</accession>
<protein>
    <recommendedName>
        <fullName evidence="4 14">Indolepyruvate oxidoreductase subunit IorA</fullName>
        <shortName evidence="14">IOR</shortName>
        <ecNumber evidence="3 14">1.2.7.8</ecNumber>
    </recommendedName>
    <alternativeName>
        <fullName evidence="12 14">Indolepyruvate ferredoxin oxidoreductase subunit alpha</fullName>
    </alternativeName>
</protein>
<sequence length="598" mass="66514">MKKVLMGNEAVAYSLFINGVNVATGYPGTPSTEVIETLKKFSDDDFYVEWSVNEKVALEVAAGASLSGARSVATMKQVGLNVAADPLLSLSIIGIEGGMIVFVADDPGPHSSQTEQDTRNFARFCNLPVLDPSSPKEAFSLVRAAFEISEKYKLPVIFRMTTRVCHSNETLEFEFKREKRKISSFEKRPQWVILPGLSYKKHIELEEKLTKMRSELGRLNIIEGHGQIGIVTSGISYFYVKEAIREFEDLFSILKVTVAHPIDDRTILDFAAGKRMLIFIEELDPVIEEETKLVLFENGMHILTYGKRNGYVPFAGELDVDKVKQIIYDVTKKEGLLVQKSFVNAPEIPRRQSQLCSGCPHRSSFLIVKNACKGKDVIYTGDIGCYTLGYAKPISTTDTCLCMGASITMAQGLKLADEKKKVVAFIGDSTFFHSGITGLVNAYYNRHNITVCVLDNLTTGMTGFQPHPGVGQKATGQEGQRVEIAEVVKGIGIKEVLIIDPYEDFNLCVQKVREFIEKDKLSVIVFRRKCANLKRYNGYYRINEKCINCKACLNTTGCPAISEDEEKNVFIDKTLCSGCGLCANFCPRMAIEKVGENE</sequence>
<dbReference type="InterPro" id="IPR045025">
    <property type="entry name" value="HACL1-like"/>
</dbReference>
<evidence type="ECO:0000256" key="2">
    <source>
        <dbReference type="ARBA" id="ARBA00011238"/>
    </source>
</evidence>
<dbReference type="Gene3D" id="3.30.70.20">
    <property type="match status" value="1"/>
</dbReference>